<keyword evidence="10" id="KW-1185">Reference proteome</keyword>
<name>A0A150G4R3_GONPE</name>
<dbReference type="PANTHER" id="PTHR12896">
    <property type="entry name" value="PAX6 NEIGHBOR PROTEIN PAXNEB"/>
    <property type="match status" value="1"/>
</dbReference>
<proteinExistence type="inferred from homology"/>
<comment type="subcellular location">
    <subcellularLocation>
        <location evidence="2">Cytoplasm</location>
    </subcellularLocation>
    <subcellularLocation>
        <location evidence="1">Nucleus</location>
    </subcellularLocation>
</comment>
<evidence type="ECO:0000313" key="10">
    <source>
        <dbReference type="Proteomes" id="UP000075714"/>
    </source>
</evidence>
<gene>
    <name evidence="9" type="ORF">GPECTOR_70g531</name>
</gene>
<reference evidence="10" key="1">
    <citation type="journal article" date="2016" name="Nat. Commun.">
        <title>The Gonium pectorale genome demonstrates co-option of cell cycle regulation during the evolution of multicellularity.</title>
        <authorList>
            <person name="Hanschen E.R."/>
            <person name="Marriage T.N."/>
            <person name="Ferris P.J."/>
            <person name="Hamaji T."/>
            <person name="Toyoda A."/>
            <person name="Fujiyama A."/>
            <person name="Neme R."/>
            <person name="Noguchi H."/>
            <person name="Minakuchi Y."/>
            <person name="Suzuki M."/>
            <person name="Kawai-Toyooka H."/>
            <person name="Smith D.R."/>
            <person name="Sparks H."/>
            <person name="Anderson J."/>
            <person name="Bakaric R."/>
            <person name="Luria V."/>
            <person name="Karger A."/>
            <person name="Kirschner M.W."/>
            <person name="Durand P.M."/>
            <person name="Michod R.E."/>
            <person name="Nozaki H."/>
            <person name="Olson B.J."/>
        </authorList>
    </citation>
    <scope>NUCLEOTIDE SEQUENCE [LARGE SCALE GENOMIC DNA]</scope>
    <source>
        <strain evidence="10">NIES-2863</strain>
    </source>
</reference>
<evidence type="ECO:0000256" key="5">
    <source>
        <dbReference type="ARBA" id="ARBA00020265"/>
    </source>
</evidence>
<dbReference type="Gene3D" id="3.40.50.300">
    <property type="entry name" value="P-loop containing nucleotide triphosphate hydrolases"/>
    <property type="match status" value="1"/>
</dbReference>
<comment type="similarity">
    <text evidence="4">Belongs to the ELP4 family.</text>
</comment>
<evidence type="ECO:0000256" key="6">
    <source>
        <dbReference type="ARBA" id="ARBA00022490"/>
    </source>
</evidence>
<evidence type="ECO:0000256" key="2">
    <source>
        <dbReference type="ARBA" id="ARBA00004496"/>
    </source>
</evidence>
<dbReference type="EMBL" id="LSYV01000071">
    <property type="protein sequence ID" value="KXZ44300.1"/>
    <property type="molecule type" value="Genomic_DNA"/>
</dbReference>
<dbReference type="GO" id="GO:0002098">
    <property type="term" value="P:tRNA wobble uridine modification"/>
    <property type="evidence" value="ECO:0007669"/>
    <property type="project" value="InterPro"/>
</dbReference>
<keyword evidence="7" id="KW-0819">tRNA processing</keyword>
<evidence type="ECO:0000313" key="9">
    <source>
        <dbReference type="EMBL" id="KXZ44300.1"/>
    </source>
</evidence>
<dbReference type="OrthoDB" id="289162at2759"/>
<dbReference type="Proteomes" id="UP000075714">
    <property type="component" value="Unassembled WGS sequence"/>
</dbReference>
<evidence type="ECO:0000256" key="7">
    <source>
        <dbReference type="ARBA" id="ARBA00022694"/>
    </source>
</evidence>
<organism evidence="9 10">
    <name type="scientific">Gonium pectorale</name>
    <name type="common">Green alga</name>
    <dbReference type="NCBI Taxonomy" id="33097"/>
    <lineage>
        <taxon>Eukaryota</taxon>
        <taxon>Viridiplantae</taxon>
        <taxon>Chlorophyta</taxon>
        <taxon>core chlorophytes</taxon>
        <taxon>Chlorophyceae</taxon>
        <taxon>CS clade</taxon>
        <taxon>Chlamydomonadales</taxon>
        <taxon>Volvocaceae</taxon>
        <taxon>Gonium</taxon>
    </lineage>
</organism>
<accession>A0A150G4R3</accession>
<keyword evidence="8" id="KW-0539">Nucleus</keyword>
<comment type="caution">
    <text evidence="9">The sequence shown here is derived from an EMBL/GenBank/DDBJ whole genome shotgun (WGS) entry which is preliminary data.</text>
</comment>
<keyword evidence="6" id="KW-0963">Cytoplasm</keyword>
<comment type="pathway">
    <text evidence="3">tRNA modification; 5-methoxycarbonylmethyl-2-thiouridine-tRNA biosynthesis.</text>
</comment>
<dbReference type="GO" id="GO:0008023">
    <property type="term" value="C:transcription elongation factor complex"/>
    <property type="evidence" value="ECO:0007669"/>
    <property type="project" value="TreeGrafter"/>
</dbReference>
<evidence type="ECO:0000256" key="4">
    <source>
        <dbReference type="ARBA" id="ARBA00007573"/>
    </source>
</evidence>
<sequence length="223" mass="22415">MQRAAFGAESTGARPGAAVAAGVGREWCHTYDLTRPAGDAALQGGLLALEECTDPGAYATADRLAGDFLSSLPAPDAGLLSPGCAARLPHLADTVLALDSLADDSQLHRLLPDPASAVALLSVRKLCCAGMIGPRMPDGQLHVLRHKRRRLGLSVVEVDPDAEERAADAAARAAEVYNAGAGPSSGVVGMADVSGAGRAGKAGKSTAAVLCGGPPSGSKALDF</sequence>
<evidence type="ECO:0000256" key="8">
    <source>
        <dbReference type="ARBA" id="ARBA00023242"/>
    </source>
</evidence>
<dbReference type="InterPro" id="IPR027417">
    <property type="entry name" value="P-loop_NTPase"/>
</dbReference>
<evidence type="ECO:0000256" key="3">
    <source>
        <dbReference type="ARBA" id="ARBA00005043"/>
    </source>
</evidence>
<dbReference type="AlphaFoldDB" id="A0A150G4R3"/>
<dbReference type="InterPro" id="IPR008728">
    <property type="entry name" value="Elongator_complex_protein_4"/>
</dbReference>
<dbReference type="GO" id="GO:0005737">
    <property type="term" value="C:cytoplasm"/>
    <property type="evidence" value="ECO:0007669"/>
    <property type="project" value="UniProtKB-SubCell"/>
</dbReference>
<dbReference type="STRING" id="33097.A0A150G4R3"/>
<protein>
    <recommendedName>
        <fullName evidence="5">Elongator complex protein 4</fullName>
    </recommendedName>
</protein>
<evidence type="ECO:0000256" key="1">
    <source>
        <dbReference type="ARBA" id="ARBA00004123"/>
    </source>
</evidence>
<dbReference type="PANTHER" id="PTHR12896:SF1">
    <property type="entry name" value="ELONGATOR COMPLEX PROTEIN 4"/>
    <property type="match status" value="1"/>
</dbReference>
<dbReference type="GO" id="GO:0033588">
    <property type="term" value="C:elongator holoenzyme complex"/>
    <property type="evidence" value="ECO:0007669"/>
    <property type="project" value="InterPro"/>
</dbReference>